<dbReference type="GO" id="GO:0046872">
    <property type="term" value="F:metal ion binding"/>
    <property type="evidence" value="ECO:0007669"/>
    <property type="project" value="UniProtKB-KW"/>
</dbReference>
<dbReference type="PROSITE" id="PS51845">
    <property type="entry name" value="PDEASE_I_2"/>
    <property type="match status" value="1"/>
</dbReference>
<evidence type="ECO:0000313" key="8">
    <source>
        <dbReference type="Proteomes" id="UP000000600"/>
    </source>
</evidence>
<dbReference type="Gene3D" id="1.10.1300.10">
    <property type="entry name" value="3'5'-cyclic nucleotide phosphodiesterase, catalytic domain"/>
    <property type="match status" value="1"/>
</dbReference>
<dbReference type="InterPro" id="IPR036971">
    <property type="entry name" value="PDEase_catalytic_dom_sf"/>
</dbReference>
<organism evidence="7 8">
    <name type="scientific">Paramecium tetraurelia</name>
    <dbReference type="NCBI Taxonomy" id="5888"/>
    <lineage>
        <taxon>Eukaryota</taxon>
        <taxon>Sar</taxon>
        <taxon>Alveolata</taxon>
        <taxon>Ciliophora</taxon>
        <taxon>Intramacronucleata</taxon>
        <taxon>Oligohymenophorea</taxon>
        <taxon>Peniculida</taxon>
        <taxon>Parameciidae</taxon>
        <taxon>Paramecium</taxon>
    </lineage>
</organism>
<dbReference type="InterPro" id="IPR023174">
    <property type="entry name" value="PDEase_CS"/>
</dbReference>
<dbReference type="GO" id="GO:0004115">
    <property type="term" value="F:3',5'-cyclic-AMP phosphodiesterase activity"/>
    <property type="evidence" value="ECO:0000318"/>
    <property type="project" value="GO_Central"/>
</dbReference>
<comment type="cofactor">
    <cofactor evidence="5">
        <name>a divalent metal cation</name>
        <dbReference type="ChEBI" id="CHEBI:60240"/>
    </cofactor>
    <text evidence="5">Binds 2 divalent metal cations per subunit. Site 1 may preferentially bind zinc ions, while site 2 has a preference for magnesium and/or manganese ions.</text>
</comment>
<accession>A0BZK9</accession>
<keyword evidence="1 4" id="KW-0479">Metal-binding</keyword>
<feature type="binding site" evidence="4">
    <location>
        <position position="781"/>
    </location>
    <ligand>
        <name>Zn(2+)</name>
        <dbReference type="ChEBI" id="CHEBI:29105"/>
        <label>2</label>
    </ligand>
</feature>
<evidence type="ECO:0000256" key="1">
    <source>
        <dbReference type="ARBA" id="ARBA00022723"/>
    </source>
</evidence>
<dbReference type="InterPro" id="IPR003607">
    <property type="entry name" value="HD/PDEase_dom"/>
</dbReference>
<feature type="binding site" evidence="4">
    <location>
        <position position="780"/>
    </location>
    <ligand>
        <name>Zn(2+)</name>
        <dbReference type="ChEBI" id="CHEBI:29105"/>
        <label>1</label>
    </ligand>
</feature>
<evidence type="ECO:0000256" key="2">
    <source>
        <dbReference type="ARBA" id="ARBA00022801"/>
    </source>
</evidence>
<dbReference type="EC" id="3.1.4.-" evidence="5"/>
<gene>
    <name evidence="7" type="ORF">GSPATT00033829001</name>
</gene>
<evidence type="ECO:0000313" key="7">
    <source>
        <dbReference type="EMBL" id="CAK63976.1"/>
    </source>
</evidence>
<feature type="binding site" evidence="4">
    <location>
        <position position="741"/>
    </location>
    <ligand>
        <name>Zn(2+)</name>
        <dbReference type="ChEBI" id="CHEBI:29105"/>
        <label>1</label>
    </ligand>
</feature>
<dbReference type="SUPFAM" id="SSF109604">
    <property type="entry name" value="HD-domain/PDEase-like"/>
    <property type="match status" value="1"/>
</dbReference>
<dbReference type="PANTHER" id="PTHR11347">
    <property type="entry name" value="CYCLIC NUCLEOTIDE PHOSPHODIESTERASE"/>
    <property type="match status" value="1"/>
</dbReference>
<proteinExistence type="inferred from homology"/>
<dbReference type="GO" id="GO:0047555">
    <property type="term" value="F:3',5'-cyclic-GMP phosphodiesterase activity"/>
    <property type="evidence" value="ECO:0000318"/>
    <property type="project" value="GO_Central"/>
</dbReference>
<feature type="domain" description="PDEase" evidence="6">
    <location>
        <begin position="647"/>
        <end position="982"/>
    </location>
</feature>
<dbReference type="CDD" id="cd00077">
    <property type="entry name" value="HDc"/>
    <property type="match status" value="1"/>
</dbReference>
<keyword evidence="2 5" id="KW-0378">Hydrolase</keyword>
<dbReference type="OMA" id="QIECELS"/>
<dbReference type="RefSeq" id="XP_001431374.1">
    <property type="nucleotide sequence ID" value="XM_001431337.1"/>
</dbReference>
<feature type="binding site" evidence="4">
    <location>
        <position position="885"/>
    </location>
    <ligand>
        <name>Zn(2+)</name>
        <dbReference type="ChEBI" id="CHEBI:29105"/>
        <label>1</label>
    </ligand>
</feature>
<keyword evidence="8" id="KW-1185">Reference proteome</keyword>
<dbReference type="GeneID" id="5017158"/>
<dbReference type="EMBL" id="CT868029">
    <property type="protein sequence ID" value="CAK63976.1"/>
    <property type="molecule type" value="Genomic_DNA"/>
</dbReference>
<evidence type="ECO:0000256" key="3">
    <source>
        <dbReference type="PIRSR" id="PIRSR623088-1"/>
    </source>
</evidence>
<dbReference type="eggNOG" id="KOG3688">
    <property type="taxonomic scope" value="Eukaryota"/>
</dbReference>
<dbReference type="PROSITE" id="PS00126">
    <property type="entry name" value="PDEASE_I_1"/>
    <property type="match status" value="1"/>
</dbReference>
<dbReference type="InterPro" id="IPR023088">
    <property type="entry name" value="PDEase"/>
</dbReference>
<protein>
    <recommendedName>
        <fullName evidence="5">Phosphodiesterase</fullName>
        <ecNumber evidence="5">3.1.4.-</ecNumber>
    </recommendedName>
</protein>
<feature type="binding site" evidence="4">
    <location>
        <position position="781"/>
    </location>
    <ligand>
        <name>Zn(2+)</name>
        <dbReference type="ChEBI" id="CHEBI:29105"/>
        <label>1</label>
    </ligand>
</feature>
<dbReference type="AlphaFoldDB" id="A0BZK9"/>
<dbReference type="InterPro" id="IPR002073">
    <property type="entry name" value="PDEase_catalytic_dom"/>
</dbReference>
<sequence>MNQQLGSYVKFFHIIRELGDSNQIDVKQKQILKVNFTTKEKKLMNILNDLNDEDEEEIKYSLMNYLNEVPKEKYEIQRQMKRTRSSITDVDLIKGVQYDELKFTDTVADMEKALKLITHFNNKLKDGQTIDPKVNEIFENIRTLFTQTSPYNIQSPGLLGRGQSLNSDINYQIECELSQAYKEVKCQFANYMKSHLLLMDETVSYNTIFSLLKELSKNLLNCDNFSFFVINSNTEMELYQSKTDNMEQVPMDQSIQDELETFPENKVFRFSKNSSFCSKLMSINYLSSYGLYTNNVVFIYHSKQNKQLETQDILKIANEYQLIDEIKNLSMFLLQTIQNAKVQFFSPLSIADMILDLGISFVRASKFVLIEKMYNIISQIYKIDKQSQFNDRLQTDQQEIQVWDTESVYIVFKDQTVTVCFRIYQMNLLKQSDQRLYSEIKHFYEKYLRFIRECFDKSAFYKFFLRSNDSLIFEFDKSGHLLFLSRPIPKQIKSNFNIQFNSLLIHSNQLSYNKIFDQNVVSNIENYLQDHKWKMMKDNEKQYEIFLKIEEKTYKGFAVIFTENIKGWVKEQFKQLESGNKLDSKIKAKIRKQLIQHETINFVNKLEENNPEVKDSVASLYMPLQQLILKRSRSIRDLQNAQNEQKLKKTEMPQKSKFLTIQEWDLNEFCLENQDDLIDSFDFNIMDLTSQIQKHRVVWVILKKNGHLDDFQIPSENLQSFIKEMEYNYNVNNNPYHNYDHGITVMQTAHYFCSELAQTSKSKIIDNFNRFILMISSFGHDVGHTGKTNVFEINSLSDLAIRYHDKSVLEQHHAALTIQVLKNPQSNILVNLNQQEFRNFRKGLIANILSTDMSEHFTLLKDFENRPTDFNDCKILSGYIMHTSDFGGAGKKTNLSIKWSSRVNQEFSIQYKLEGELGYPQQPYMKDLHIPHVMAKSEIGFLKVIVRPCYALFSEFLEDRLKHCMANIDDTIQHWEKIVKKGEEQQQ</sequence>
<dbReference type="OrthoDB" id="546632at2759"/>
<reference evidence="7 8" key="1">
    <citation type="journal article" date="2006" name="Nature">
        <title>Global trends of whole-genome duplications revealed by the ciliate Paramecium tetraurelia.</title>
        <authorList>
            <consortium name="Genoscope"/>
            <person name="Aury J.-M."/>
            <person name="Jaillon O."/>
            <person name="Duret L."/>
            <person name="Noel B."/>
            <person name="Jubin C."/>
            <person name="Porcel B.M."/>
            <person name="Segurens B."/>
            <person name="Daubin V."/>
            <person name="Anthouard V."/>
            <person name="Aiach N."/>
            <person name="Arnaiz O."/>
            <person name="Billaut A."/>
            <person name="Beisson J."/>
            <person name="Blanc I."/>
            <person name="Bouhouche K."/>
            <person name="Camara F."/>
            <person name="Duharcourt S."/>
            <person name="Guigo R."/>
            <person name="Gogendeau D."/>
            <person name="Katinka M."/>
            <person name="Keller A.-M."/>
            <person name="Kissmehl R."/>
            <person name="Klotz C."/>
            <person name="Koll F."/>
            <person name="Le Moue A."/>
            <person name="Lepere C."/>
            <person name="Malinsky S."/>
            <person name="Nowacki M."/>
            <person name="Nowak J.K."/>
            <person name="Plattner H."/>
            <person name="Poulain J."/>
            <person name="Ruiz F."/>
            <person name="Serrano V."/>
            <person name="Zagulski M."/>
            <person name="Dessen P."/>
            <person name="Betermier M."/>
            <person name="Weissenbach J."/>
            <person name="Scarpelli C."/>
            <person name="Schachter V."/>
            <person name="Sperling L."/>
            <person name="Meyer E."/>
            <person name="Cohen J."/>
            <person name="Wincker P."/>
        </authorList>
    </citation>
    <scope>NUCLEOTIDE SEQUENCE [LARGE SCALE GENOMIC DNA]</scope>
    <source>
        <strain evidence="7 8">Stock d4-2</strain>
    </source>
</reference>
<feature type="active site" description="Proton donor" evidence="3">
    <location>
        <position position="737"/>
    </location>
</feature>
<evidence type="ECO:0000259" key="6">
    <source>
        <dbReference type="PROSITE" id="PS51845"/>
    </source>
</evidence>
<dbReference type="GO" id="GO:0141162">
    <property type="term" value="P:negative regulation of cAMP/PKA signal transduction"/>
    <property type="evidence" value="ECO:0000318"/>
    <property type="project" value="GO_Central"/>
</dbReference>
<dbReference type="PRINTS" id="PR00387">
    <property type="entry name" value="PDIESTERASE1"/>
</dbReference>
<evidence type="ECO:0000256" key="4">
    <source>
        <dbReference type="PIRSR" id="PIRSR623088-3"/>
    </source>
</evidence>
<comment type="similarity">
    <text evidence="5">Belongs to the cyclic nucleotide phosphodiesterase family.</text>
</comment>
<dbReference type="InParanoid" id="A0BZK9"/>
<name>A0BZK9_PARTE</name>
<dbReference type="HOGENOM" id="CLU_006752_0_0_1"/>
<dbReference type="Pfam" id="PF00233">
    <property type="entry name" value="PDEase_I"/>
    <property type="match status" value="1"/>
</dbReference>
<dbReference type="GO" id="GO:0007165">
    <property type="term" value="P:signal transduction"/>
    <property type="evidence" value="ECO:0007669"/>
    <property type="project" value="InterPro"/>
</dbReference>
<evidence type="ECO:0000256" key="5">
    <source>
        <dbReference type="RuleBase" id="RU363067"/>
    </source>
</evidence>
<dbReference type="Proteomes" id="UP000000600">
    <property type="component" value="Unassembled WGS sequence"/>
</dbReference>
<dbReference type="KEGG" id="ptm:GSPATT00033829001"/>